<dbReference type="KEGG" id="dni:HX89_07660"/>
<keyword evidence="5" id="KW-0547">Nucleotide-binding</keyword>
<dbReference type="SUPFAM" id="SSF90123">
    <property type="entry name" value="ABC transporter transmembrane region"/>
    <property type="match status" value="1"/>
</dbReference>
<keyword evidence="8 10" id="KW-0472">Membrane</keyword>
<sequence length="620" mass="66208">MSMGAGWQMMRSMSRDSSVKDQRLAPGTVRRVAGYARGYRRTIAAFLVLIVLDAVMVVASPLLLKHIIDDGVVPRHRDVVVWLSLAVALVAVLSAGVTITQRWLSARLGEGLIFDLRADVFRHVLAQPIAFFTRAQTGALVTRINSDVVGAQQAFTTTLSTVVSNAVSLVVLLVAMTSLSWQLTLAALVLVPLFLLPTRFLGRRLAGLTREQMTLNAELGARMTERFNVAGALLVKLFGRPEEESAQYDARAARVRDIGVSIAAQRSMFLVALTLMASLATALVYGLGGVLAVDGAMTVGTLLALAALLGRLYAPLTALSNVRVDVMAAMVSFERVFEVLDLEPLVRESPSARALPDGPLGVRFDDVTFAYPDADVVSLESLEANVTGDRRGGEDVLSGIDLDVPAGALVALVGPSGAGKTTLTNLVPRLFDPTSGAVRVGGLDLREASLASVRDRIGVVTQEAHMFHDTVRANLLYARPDATDDDLESALRAAHVWSLVERLPLGLDTVVGDRGHRLSGGEKQRLAIARLLLKAPDVVILDEATAHLDSESEAAVQAALANALVGRTSFVIAHRLSTVRDADVIVVLEAGRVVQTGTHRELLAAGGLYAQLHATQFKED</sequence>
<feature type="transmembrane region" description="Helical" evidence="10">
    <location>
        <begin position="181"/>
        <end position="202"/>
    </location>
</feature>
<dbReference type="FunFam" id="3.40.50.300:FF:000299">
    <property type="entry name" value="ABC transporter ATP-binding protein/permease"/>
    <property type="match status" value="1"/>
</dbReference>
<proteinExistence type="inferred from homology"/>
<dbReference type="Gene3D" id="1.20.1560.10">
    <property type="entry name" value="ABC transporter type 1, transmembrane domain"/>
    <property type="match status" value="1"/>
</dbReference>
<dbReference type="HOGENOM" id="CLU_000604_84_3_11"/>
<accession>A0A075JHS9</accession>
<dbReference type="eggNOG" id="COG1132">
    <property type="taxonomic scope" value="Bacteria"/>
</dbReference>
<comment type="similarity">
    <text evidence="9">Belongs to the ABC transporter superfamily. Lipid exporter (TC 3.A.1.106) family.</text>
</comment>
<dbReference type="InterPro" id="IPR036640">
    <property type="entry name" value="ABC1_TM_sf"/>
</dbReference>
<dbReference type="GO" id="GO:0016887">
    <property type="term" value="F:ATP hydrolysis activity"/>
    <property type="evidence" value="ECO:0007669"/>
    <property type="project" value="InterPro"/>
</dbReference>
<evidence type="ECO:0000256" key="10">
    <source>
        <dbReference type="SAM" id="Phobius"/>
    </source>
</evidence>
<keyword evidence="6" id="KW-0067">ATP-binding</keyword>
<feature type="domain" description="ABC transmembrane type-1" evidence="12">
    <location>
        <begin position="44"/>
        <end position="328"/>
    </location>
</feature>
<evidence type="ECO:0000256" key="2">
    <source>
        <dbReference type="ARBA" id="ARBA00022448"/>
    </source>
</evidence>
<dbReference type="Pfam" id="PF00664">
    <property type="entry name" value="ABC_membrane"/>
    <property type="match status" value="1"/>
</dbReference>
<dbReference type="SMART" id="SM00382">
    <property type="entry name" value="AAA"/>
    <property type="match status" value="1"/>
</dbReference>
<dbReference type="Proteomes" id="UP000027986">
    <property type="component" value="Chromosome"/>
</dbReference>
<dbReference type="GO" id="GO:0005886">
    <property type="term" value="C:plasma membrane"/>
    <property type="evidence" value="ECO:0007669"/>
    <property type="project" value="UniProtKB-SubCell"/>
</dbReference>
<feature type="transmembrane region" description="Helical" evidence="10">
    <location>
        <begin position="79"/>
        <end position="99"/>
    </location>
</feature>
<evidence type="ECO:0000256" key="1">
    <source>
        <dbReference type="ARBA" id="ARBA00004651"/>
    </source>
</evidence>
<dbReference type="OrthoDB" id="9806127at2"/>
<dbReference type="InterPro" id="IPR039421">
    <property type="entry name" value="Type_1_exporter"/>
</dbReference>
<dbReference type="AlphaFoldDB" id="A0A075JHS9"/>
<dbReference type="PANTHER" id="PTHR43394">
    <property type="entry name" value="ATP-DEPENDENT PERMEASE MDL1, MITOCHONDRIAL"/>
    <property type="match status" value="1"/>
</dbReference>
<name>A0A075JHS9_9MICO</name>
<dbReference type="InterPro" id="IPR017871">
    <property type="entry name" value="ABC_transporter-like_CS"/>
</dbReference>
<evidence type="ECO:0000259" key="12">
    <source>
        <dbReference type="PROSITE" id="PS50929"/>
    </source>
</evidence>
<keyword evidence="7 10" id="KW-1133">Transmembrane helix</keyword>
<feature type="domain" description="ABC transporter" evidence="11">
    <location>
        <begin position="362"/>
        <end position="615"/>
    </location>
</feature>
<evidence type="ECO:0000256" key="5">
    <source>
        <dbReference type="ARBA" id="ARBA00022741"/>
    </source>
</evidence>
<keyword evidence="14" id="KW-1185">Reference proteome</keyword>
<keyword evidence="4 10" id="KW-0812">Transmembrane</keyword>
<reference evidence="13 14" key="1">
    <citation type="submission" date="2014-07" db="EMBL/GenBank/DDBJ databases">
        <title>Genome Sequencing of Dermacoccus nishinomiyaensis.</title>
        <authorList>
            <person name="Hong K.W."/>
            <person name="Chan K.G."/>
        </authorList>
    </citation>
    <scope>NUCLEOTIDE SEQUENCE [LARGE SCALE GENOMIC DNA]</scope>
    <source>
        <strain evidence="13 14">M25</strain>
    </source>
</reference>
<evidence type="ECO:0000256" key="4">
    <source>
        <dbReference type="ARBA" id="ARBA00022692"/>
    </source>
</evidence>
<dbReference type="CDD" id="cd18550">
    <property type="entry name" value="ABC_6TM_exporter_like"/>
    <property type="match status" value="1"/>
</dbReference>
<keyword evidence="2" id="KW-0813">Transport</keyword>
<dbReference type="PROSITE" id="PS50929">
    <property type="entry name" value="ABC_TM1F"/>
    <property type="match status" value="1"/>
</dbReference>
<evidence type="ECO:0000256" key="9">
    <source>
        <dbReference type="ARBA" id="ARBA00061644"/>
    </source>
</evidence>
<evidence type="ECO:0000256" key="3">
    <source>
        <dbReference type="ARBA" id="ARBA00022475"/>
    </source>
</evidence>
<dbReference type="Gene3D" id="3.40.50.300">
    <property type="entry name" value="P-loop containing nucleotide triphosphate hydrolases"/>
    <property type="match status" value="1"/>
</dbReference>
<feature type="transmembrane region" description="Helical" evidence="10">
    <location>
        <begin position="268"/>
        <end position="290"/>
    </location>
</feature>
<evidence type="ECO:0000256" key="6">
    <source>
        <dbReference type="ARBA" id="ARBA00022840"/>
    </source>
</evidence>
<evidence type="ECO:0000259" key="11">
    <source>
        <dbReference type="PROSITE" id="PS50893"/>
    </source>
</evidence>
<dbReference type="PANTHER" id="PTHR43394:SF1">
    <property type="entry name" value="ATP-BINDING CASSETTE SUB-FAMILY B MEMBER 10, MITOCHONDRIAL"/>
    <property type="match status" value="1"/>
</dbReference>
<protein>
    <submittedName>
        <fullName evidence="13">ABC transporter</fullName>
    </submittedName>
</protein>
<dbReference type="RefSeq" id="WP_038568263.1">
    <property type="nucleotide sequence ID" value="NZ_CP008889.1"/>
</dbReference>
<dbReference type="GeneID" id="41841027"/>
<dbReference type="InterPro" id="IPR003593">
    <property type="entry name" value="AAA+_ATPase"/>
</dbReference>
<dbReference type="InterPro" id="IPR003439">
    <property type="entry name" value="ABC_transporter-like_ATP-bd"/>
</dbReference>
<feature type="transmembrane region" description="Helical" evidence="10">
    <location>
        <begin position="43"/>
        <end position="64"/>
    </location>
</feature>
<dbReference type="InterPro" id="IPR027417">
    <property type="entry name" value="P-loop_NTPase"/>
</dbReference>
<evidence type="ECO:0000313" key="13">
    <source>
        <dbReference type="EMBL" id="AIF40837.1"/>
    </source>
</evidence>
<organism evidence="13 14">
    <name type="scientific">Dermacoccus nishinomiyaensis</name>
    <dbReference type="NCBI Taxonomy" id="1274"/>
    <lineage>
        <taxon>Bacteria</taxon>
        <taxon>Bacillati</taxon>
        <taxon>Actinomycetota</taxon>
        <taxon>Actinomycetes</taxon>
        <taxon>Micrococcales</taxon>
        <taxon>Dermacoccaceae</taxon>
        <taxon>Dermacoccus</taxon>
    </lineage>
</organism>
<dbReference type="GO" id="GO:0005524">
    <property type="term" value="F:ATP binding"/>
    <property type="evidence" value="ECO:0007669"/>
    <property type="project" value="UniProtKB-KW"/>
</dbReference>
<evidence type="ECO:0000313" key="14">
    <source>
        <dbReference type="Proteomes" id="UP000027986"/>
    </source>
</evidence>
<dbReference type="EMBL" id="CP008889">
    <property type="protein sequence ID" value="AIF40837.1"/>
    <property type="molecule type" value="Genomic_DNA"/>
</dbReference>
<comment type="subcellular location">
    <subcellularLocation>
        <location evidence="1">Cell membrane</location>
        <topology evidence="1">Multi-pass membrane protein</topology>
    </subcellularLocation>
</comment>
<dbReference type="InterPro" id="IPR011527">
    <property type="entry name" value="ABC1_TM_dom"/>
</dbReference>
<dbReference type="SUPFAM" id="SSF52540">
    <property type="entry name" value="P-loop containing nucleoside triphosphate hydrolases"/>
    <property type="match status" value="1"/>
</dbReference>
<keyword evidence="3" id="KW-1003">Cell membrane</keyword>
<dbReference type="Pfam" id="PF00005">
    <property type="entry name" value="ABC_tran"/>
    <property type="match status" value="1"/>
</dbReference>
<gene>
    <name evidence="13" type="ORF">HX89_07660</name>
</gene>
<dbReference type="PROSITE" id="PS50893">
    <property type="entry name" value="ABC_TRANSPORTER_2"/>
    <property type="match status" value="1"/>
</dbReference>
<dbReference type="PROSITE" id="PS00211">
    <property type="entry name" value="ABC_TRANSPORTER_1"/>
    <property type="match status" value="1"/>
</dbReference>
<evidence type="ECO:0000256" key="7">
    <source>
        <dbReference type="ARBA" id="ARBA00022989"/>
    </source>
</evidence>
<evidence type="ECO:0000256" key="8">
    <source>
        <dbReference type="ARBA" id="ARBA00023136"/>
    </source>
</evidence>
<feature type="transmembrane region" description="Helical" evidence="10">
    <location>
        <begin position="154"/>
        <end position="175"/>
    </location>
</feature>
<dbReference type="GO" id="GO:0015421">
    <property type="term" value="F:ABC-type oligopeptide transporter activity"/>
    <property type="evidence" value="ECO:0007669"/>
    <property type="project" value="TreeGrafter"/>
</dbReference>